<dbReference type="Proteomes" id="UP001185092">
    <property type="component" value="Unassembled WGS sequence"/>
</dbReference>
<reference evidence="2" key="1">
    <citation type="submission" date="2023-07" db="EMBL/GenBank/DDBJ databases">
        <title>Genomic Encyclopedia of Type Strains, Phase IV (KMG-IV): sequencing the most valuable type-strain genomes for metagenomic binning, comparative biology and taxonomic classification.</title>
        <authorList>
            <person name="Goeker M."/>
        </authorList>
    </citation>
    <scope>NUCLEOTIDE SEQUENCE</scope>
    <source>
        <strain evidence="2">DSM 26174</strain>
    </source>
</reference>
<keyword evidence="1" id="KW-0812">Transmembrane</keyword>
<evidence type="ECO:0000256" key="1">
    <source>
        <dbReference type="SAM" id="Phobius"/>
    </source>
</evidence>
<proteinExistence type="predicted"/>
<sequence length="60" mass="7118">MPKKIRISDYKRFKNDTYICKTIKTSHARHSEKMFLLSHLNLFHLNSFIMFIGFGIQGLT</sequence>
<name>A0AAE3XQ25_9BACT</name>
<organism evidence="2 3">
    <name type="scientific">Aureibacter tunicatorum</name>
    <dbReference type="NCBI Taxonomy" id="866807"/>
    <lineage>
        <taxon>Bacteria</taxon>
        <taxon>Pseudomonadati</taxon>
        <taxon>Bacteroidota</taxon>
        <taxon>Cytophagia</taxon>
        <taxon>Cytophagales</taxon>
        <taxon>Persicobacteraceae</taxon>
        <taxon>Aureibacter</taxon>
    </lineage>
</organism>
<comment type="caution">
    <text evidence="2">The sequence shown here is derived from an EMBL/GenBank/DDBJ whole genome shotgun (WGS) entry which is preliminary data.</text>
</comment>
<feature type="transmembrane region" description="Helical" evidence="1">
    <location>
        <begin position="34"/>
        <end position="56"/>
    </location>
</feature>
<evidence type="ECO:0000313" key="2">
    <source>
        <dbReference type="EMBL" id="MDR6240530.1"/>
    </source>
</evidence>
<keyword evidence="1" id="KW-0472">Membrane</keyword>
<protein>
    <submittedName>
        <fullName evidence="2">Uncharacterized protein</fullName>
    </submittedName>
</protein>
<dbReference type="AlphaFoldDB" id="A0AAE3XQ25"/>
<keyword evidence="3" id="KW-1185">Reference proteome</keyword>
<accession>A0AAE3XQ25</accession>
<evidence type="ECO:0000313" key="3">
    <source>
        <dbReference type="Proteomes" id="UP001185092"/>
    </source>
</evidence>
<gene>
    <name evidence="2" type="ORF">HNQ88_003606</name>
</gene>
<dbReference type="EMBL" id="JAVDQD010000005">
    <property type="protein sequence ID" value="MDR6240530.1"/>
    <property type="molecule type" value="Genomic_DNA"/>
</dbReference>
<keyword evidence="1" id="KW-1133">Transmembrane helix</keyword>